<keyword evidence="3" id="KW-1185">Reference proteome</keyword>
<reference evidence="2 3" key="1">
    <citation type="submission" date="2023-09" db="EMBL/GenBank/DDBJ databases">
        <title>Genomes of two closely related lineages of the louse Polyplax serrata with different host specificities.</title>
        <authorList>
            <person name="Martinu J."/>
            <person name="Tarabai H."/>
            <person name="Stefka J."/>
            <person name="Hypsa V."/>
        </authorList>
    </citation>
    <scope>NUCLEOTIDE SEQUENCE [LARGE SCALE GENOMIC DNA]</scope>
    <source>
        <strain evidence="2">98ZLc_SE</strain>
    </source>
</reference>
<comment type="caution">
    <text evidence="2">The sequence shown here is derived from an EMBL/GenBank/DDBJ whole genome shotgun (WGS) entry which is preliminary data.</text>
</comment>
<protein>
    <submittedName>
        <fullName evidence="2">Uncharacterized protein</fullName>
    </submittedName>
</protein>
<name>A0ABR1BA52_POLSC</name>
<dbReference type="Gene3D" id="1.20.58.60">
    <property type="match status" value="1"/>
</dbReference>
<gene>
    <name evidence="2" type="ORF">RUM44_012025</name>
</gene>
<organism evidence="2 3">
    <name type="scientific">Polyplax serrata</name>
    <name type="common">Common mouse louse</name>
    <dbReference type="NCBI Taxonomy" id="468196"/>
    <lineage>
        <taxon>Eukaryota</taxon>
        <taxon>Metazoa</taxon>
        <taxon>Ecdysozoa</taxon>
        <taxon>Arthropoda</taxon>
        <taxon>Hexapoda</taxon>
        <taxon>Insecta</taxon>
        <taxon>Pterygota</taxon>
        <taxon>Neoptera</taxon>
        <taxon>Paraneoptera</taxon>
        <taxon>Psocodea</taxon>
        <taxon>Troctomorpha</taxon>
        <taxon>Phthiraptera</taxon>
        <taxon>Anoplura</taxon>
        <taxon>Polyplacidae</taxon>
        <taxon>Polyplax</taxon>
    </lineage>
</organism>
<dbReference type="Proteomes" id="UP001359485">
    <property type="component" value="Unassembled WGS sequence"/>
</dbReference>
<feature type="coiled-coil region" evidence="1">
    <location>
        <begin position="28"/>
        <end position="79"/>
    </location>
</feature>
<evidence type="ECO:0000256" key="1">
    <source>
        <dbReference type="SAM" id="Coils"/>
    </source>
</evidence>
<dbReference type="SUPFAM" id="SSF46966">
    <property type="entry name" value="Spectrin repeat"/>
    <property type="match status" value="1"/>
</dbReference>
<evidence type="ECO:0000313" key="3">
    <source>
        <dbReference type="Proteomes" id="UP001359485"/>
    </source>
</evidence>
<dbReference type="EMBL" id="JAWJWF010000001">
    <property type="protein sequence ID" value="KAK6640338.1"/>
    <property type="molecule type" value="Genomic_DNA"/>
</dbReference>
<accession>A0ABR1BA52</accession>
<evidence type="ECO:0000313" key="2">
    <source>
        <dbReference type="EMBL" id="KAK6640338.1"/>
    </source>
</evidence>
<sequence length="235" mass="27467">MNHLGLGEMALVNLSVDEIESFLWKMPVNNLDAMISLLEEILRQLQEKLNFLNDMENKLKQSDEDIAEALNQLETIRVRVIWLIDQAKIGLERVTTARGTRCRQGTEAEKFAFLMADLEKWLEEERDILRQEPTDDQEIILLIRAFENFLKELRLKSEALEPISIRLLEFEKDPDLHLLYSSLKPRLEALQRDFDNLENLIRDRVNSLQVRVEWPVFKSFAPGFWALPITHGILG</sequence>
<keyword evidence="1" id="KW-0175">Coiled coil</keyword>
<proteinExistence type="predicted"/>